<gene>
    <name evidence="1" type="ORF">IPK02_04885</name>
</gene>
<dbReference type="EMBL" id="JADJOT010000004">
    <property type="protein sequence ID" value="MBK7953342.1"/>
    <property type="molecule type" value="Genomic_DNA"/>
</dbReference>
<evidence type="ECO:0000313" key="1">
    <source>
        <dbReference type="EMBL" id="MBK7953342.1"/>
    </source>
</evidence>
<organism evidence="1 2">
    <name type="scientific">Candidatus Accumulibacter affinis</name>
    <dbReference type="NCBI Taxonomy" id="2954384"/>
    <lineage>
        <taxon>Bacteria</taxon>
        <taxon>Pseudomonadati</taxon>
        <taxon>Pseudomonadota</taxon>
        <taxon>Betaproteobacteria</taxon>
        <taxon>Candidatus Accumulibacter</taxon>
    </lineage>
</organism>
<dbReference type="AlphaFoldDB" id="A0A935T9J3"/>
<reference evidence="1 2" key="1">
    <citation type="submission" date="2020-10" db="EMBL/GenBank/DDBJ databases">
        <title>Connecting structure to function with the recovery of over 1000 high-quality activated sludge metagenome-assembled genomes encoding full-length rRNA genes using long-read sequencing.</title>
        <authorList>
            <person name="Singleton C.M."/>
            <person name="Petriglieri F."/>
            <person name="Kristensen J.M."/>
            <person name="Kirkegaard R.H."/>
            <person name="Michaelsen T.Y."/>
            <person name="Andersen M.H."/>
            <person name="Karst S.M."/>
            <person name="Dueholm M.S."/>
            <person name="Nielsen P.H."/>
            <person name="Albertsen M."/>
        </authorList>
    </citation>
    <scope>NUCLEOTIDE SEQUENCE [LARGE SCALE GENOMIC DNA]</scope>
    <source>
        <strain evidence="1">Fred_18-Q3-R57-64_BAT3C.720</strain>
    </source>
</reference>
<accession>A0A935T9J3</accession>
<name>A0A935T9J3_9PROT</name>
<sequence>MTLDSILAERLKFLIRVVRKECIHLETTDQRLFAVPFTSQIAARFDIDPDLAERVEAFVGRWIELSGKYLCCP</sequence>
<evidence type="ECO:0000313" key="2">
    <source>
        <dbReference type="Proteomes" id="UP000706151"/>
    </source>
</evidence>
<comment type="caution">
    <text evidence="1">The sequence shown here is derived from an EMBL/GenBank/DDBJ whole genome shotgun (WGS) entry which is preliminary data.</text>
</comment>
<protein>
    <submittedName>
        <fullName evidence="1">Uncharacterized protein</fullName>
    </submittedName>
</protein>
<proteinExistence type="predicted"/>
<dbReference type="Proteomes" id="UP000706151">
    <property type="component" value="Unassembled WGS sequence"/>
</dbReference>